<dbReference type="GO" id="GO:0004475">
    <property type="term" value="F:mannose-1-phosphate guanylyltransferase (GTP) activity"/>
    <property type="evidence" value="ECO:0007669"/>
    <property type="project" value="UniProtKB-EC"/>
</dbReference>
<evidence type="ECO:0000256" key="1">
    <source>
        <dbReference type="ARBA" id="ARBA00006115"/>
    </source>
</evidence>
<dbReference type="InterPro" id="IPR054566">
    <property type="entry name" value="ManC/GMP-like_b-helix"/>
</dbReference>
<evidence type="ECO:0000256" key="3">
    <source>
        <dbReference type="ARBA" id="ARBA00022679"/>
    </source>
</evidence>
<dbReference type="GO" id="GO:0005525">
    <property type="term" value="F:GTP binding"/>
    <property type="evidence" value="ECO:0007669"/>
    <property type="project" value="UniProtKB-KW"/>
</dbReference>
<accession>A0A1M5B7V6</accession>
<dbReference type="Pfam" id="PF22640">
    <property type="entry name" value="ManC_GMP_beta-helix"/>
    <property type="match status" value="1"/>
</dbReference>
<evidence type="ECO:0000256" key="2">
    <source>
        <dbReference type="ARBA" id="ARBA00012387"/>
    </source>
</evidence>
<keyword evidence="6" id="KW-0342">GTP-binding</keyword>
<dbReference type="SUPFAM" id="SSF53448">
    <property type="entry name" value="Nucleotide-diphospho-sugar transferases"/>
    <property type="match status" value="1"/>
</dbReference>
<dbReference type="Gene3D" id="3.90.550.10">
    <property type="entry name" value="Spore Coat Polysaccharide Biosynthesis Protein SpsA, Chain A"/>
    <property type="match status" value="1"/>
</dbReference>
<dbReference type="EC" id="2.7.7.13" evidence="2"/>
<keyword evidence="5" id="KW-0547">Nucleotide-binding</keyword>
<proteinExistence type="inferred from homology"/>
<dbReference type="STRING" id="1484053.SAMN05444274_10520"/>
<dbReference type="InterPro" id="IPR051161">
    <property type="entry name" value="Mannose-6P_isomerase_type2"/>
</dbReference>
<feature type="domain" description="MannoseP isomerase/GMP-like beta-helix" evidence="9">
    <location>
        <begin position="299"/>
        <end position="351"/>
    </location>
</feature>
<comment type="catalytic activity">
    <reaction evidence="7">
        <text>alpha-D-mannose 1-phosphate + GTP + H(+) = GDP-alpha-D-mannose + diphosphate</text>
        <dbReference type="Rhea" id="RHEA:15229"/>
        <dbReference type="ChEBI" id="CHEBI:15378"/>
        <dbReference type="ChEBI" id="CHEBI:33019"/>
        <dbReference type="ChEBI" id="CHEBI:37565"/>
        <dbReference type="ChEBI" id="CHEBI:57527"/>
        <dbReference type="ChEBI" id="CHEBI:58409"/>
        <dbReference type="EC" id="2.7.7.13"/>
    </reaction>
</comment>
<dbReference type="SUPFAM" id="SSF159283">
    <property type="entry name" value="Guanosine diphospho-D-mannose pyrophosphorylase/mannose-6-phosphate isomerase linker domain"/>
    <property type="match status" value="1"/>
</dbReference>
<dbReference type="Pfam" id="PF00483">
    <property type="entry name" value="NTP_transferase"/>
    <property type="match status" value="1"/>
</dbReference>
<keyword evidence="3 10" id="KW-0808">Transferase</keyword>
<gene>
    <name evidence="10" type="ORF">SAMN05444274_10520</name>
</gene>
<dbReference type="InterPro" id="IPR029044">
    <property type="entry name" value="Nucleotide-diphossugar_trans"/>
</dbReference>
<evidence type="ECO:0000256" key="4">
    <source>
        <dbReference type="ARBA" id="ARBA00022695"/>
    </source>
</evidence>
<keyword evidence="4 10" id="KW-0548">Nucleotidyltransferase</keyword>
<evidence type="ECO:0000313" key="10">
    <source>
        <dbReference type="EMBL" id="SHF38604.1"/>
    </source>
</evidence>
<name>A0A1M5B7V6_9BACT</name>
<reference evidence="10 11" key="1">
    <citation type="submission" date="2016-11" db="EMBL/GenBank/DDBJ databases">
        <authorList>
            <person name="Jaros S."/>
            <person name="Januszkiewicz K."/>
            <person name="Wedrychowicz H."/>
        </authorList>
    </citation>
    <scope>NUCLEOTIDE SEQUENCE [LARGE SCALE GENOMIC DNA]</scope>
    <source>
        <strain evidence="10 11">DSM 26910</strain>
    </source>
</reference>
<evidence type="ECO:0000256" key="7">
    <source>
        <dbReference type="ARBA" id="ARBA00047343"/>
    </source>
</evidence>
<dbReference type="InterPro" id="IPR005835">
    <property type="entry name" value="NTP_transferase_dom"/>
</dbReference>
<dbReference type="CDD" id="cd02509">
    <property type="entry name" value="GDP-M1P_Guanylyltransferase"/>
    <property type="match status" value="1"/>
</dbReference>
<keyword evidence="11" id="KW-1185">Reference proteome</keyword>
<evidence type="ECO:0000256" key="6">
    <source>
        <dbReference type="ARBA" id="ARBA00023134"/>
    </source>
</evidence>
<dbReference type="GO" id="GO:0009298">
    <property type="term" value="P:GDP-mannose biosynthetic process"/>
    <property type="evidence" value="ECO:0007669"/>
    <property type="project" value="TreeGrafter"/>
</dbReference>
<evidence type="ECO:0000313" key="11">
    <source>
        <dbReference type="Proteomes" id="UP000184164"/>
    </source>
</evidence>
<evidence type="ECO:0000259" key="8">
    <source>
        <dbReference type="Pfam" id="PF00483"/>
    </source>
</evidence>
<evidence type="ECO:0000259" key="9">
    <source>
        <dbReference type="Pfam" id="PF22640"/>
    </source>
</evidence>
<dbReference type="OrthoDB" id="9806359at2"/>
<dbReference type="InterPro" id="IPR049577">
    <property type="entry name" value="GMPP_N"/>
</dbReference>
<protein>
    <recommendedName>
        <fullName evidence="2">mannose-1-phosphate guanylyltransferase</fullName>
        <ecNumber evidence="2">2.7.7.13</ecNumber>
    </recommendedName>
</protein>
<dbReference type="PANTHER" id="PTHR46390">
    <property type="entry name" value="MANNOSE-1-PHOSPHATE GUANYLYLTRANSFERASE"/>
    <property type="match status" value="1"/>
</dbReference>
<dbReference type="EMBL" id="FQUM01000005">
    <property type="protein sequence ID" value="SHF38604.1"/>
    <property type="molecule type" value="Genomic_DNA"/>
</dbReference>
<comment type="similarity">
    <text evidence="1">Belongs to the mannose-6-phosphate isomerase type 2 family.</text>
</comment>
<evidence type="ECO:0000256" key="5">
    <source>
        <dbReference type="ARBA" id="ARBA00022741"/>
    </source>
</evidence>
<dbReference type="AlphaFoldDB" id="A0A1M5B7V6"/>
<dbReference type="PANTHER" id="PTHR46390:SF1">
    <property type="entry name" value="MANNOSE-1-PHOSPHATE GUANYLYLTRANSFERASE"/>
    <property type="match status" value="1"/>
</dbReference>
<feature type="domain" description="Nucleotidyl transferase" evidence="8">
    <location>
        <begin position="7"/>
        <end position="290"/>
    </location>
</feature>
<organism evidence="10 11">
    <name type="scientific">Mariniphaga anaerophila</name>
    <dbReference type="NCBI Taxonomy" id="1484053"/>
    <lineage>
        <taxon>Bacteria</taxon>
        <taxon>Pseudomonadati</taxon>
        <taxon>Bacteroidota</taxon>
        <taxon>Bacteroidia</taxon>
        <taxon>Marinilabiliales</taxon>
        <taxon>Prolixibacteraceae</taxon>
        <taxon>Mariniphaga</taxon>
    </lineage>
</organism>
<dbReference type="RefSeq" id="WP_073001773.1">
    <property type="nucleotide sequence ID" value="NZ_FQUM01000005.1"/>
</dbReference>
<dbReference type="Proteomes" id="UP000184164">
    <property type="component" value="Unassembled WGS sequence"/>
</dbReference>
<sequence length="362" mass="41256">MKNNYCVIMAGGVGSRFWPLSRQARPKQFLDILGTGRTLIQQTFDRFASFIPVENILVVTSVRYKDLVKEQLPELQDTQILLEPLRRNTAPCVAYASYKIKIQNPQANIIVAPSDHLIIKEEEFLRQIKHGLDFVEQNDVLLTLGIKPSRPETGYGYIQVKEKVGFKQLDNLYQVKTFTEKPNLEMAKIFVDSGEFFWNSGIFLWSLQSILSAFDKHLNDVSSLFAKGLKLYDTDDEVHFINKTYSECQGISIDYGVMEKAQNVYVLTADFGWNDLGTWGSLYDYKEKDANGNVILGENVLTYDLNNCIVNLSKEKVAVLQGLDGYIIAESNDTLMICRKEDEQQIKQFVTDVRIKKGDSLV</sequence>
<dbReference type="FunFam" id="3.90.550.10:FF:000046">
    <property type="entry name" value="Mannose-1-phosphate guanylyltransferase (GDP)"/>
    <property type="match status" value="1"/>
</dbReference>